<protein>
    <submittedName>
        <fullName evidence="2">Uncharacterized protein</fullName>
    </submittedName>
</protein>
<dbReference type="Proteomes" id="UP000324222">
    <property type="component" value="Unassembled WGS sequence"/>
</dbReference>
<gene>
    <name evidence="2" type="ORF">E2C01_099372</name>
</gene>
<proteinExistence type="predicted"/>
<name>A0A5B7K071_PORTR</name>
<feature type="region of interest" description="Disordered" evidence="1">
    <location>
        <begin position="40"/>
        <end position="59"/>
    </location>
</feature>
<evidence type="ECO:0000313" key="3">
    <source>
        <dbReference type="Proteomes" id="UP000324222"/>
    </source>
</evidence>
<organism evidence="2 3">
    <name type="scientific">Portunus trituberculatus</name>
    <name type="common">Swimming crab</name>
    <name type="synonym">Neptunus trituberculatus</name>
    <dbReference type="NCBI Taxonomy" id="210409"/>
    <lineage>
        <taxon>Eukaryota</taxon>
        <taxon>Metazoa</taxon>
        <taxon>Ecdysozoa</taxon>
        <taxon>Arthropoda</taxon>
        <taxon>Crustacea</taxon>
        <taxon>Multicrustacea</taxon>
        <taxon>Malacostraca</taxon>
        <taxon>Eumalacostraca</taxon>
        <taxon>Eucarida</taxon>
        <taxon>Decapoda</taxon>
        <taxon>Pleocyemata</taxon>
        <taxon>Brachyura</taxon>
        <taxon>Eubrachyura</taxon>
        <taxon>Portunoidea</taxon>
        <taxon>Portunidae</taxon>
        <taxon>Portuninae</taxon>
        <taxon>Portunus</taxon>
    </lineage>
</organism>
<reference evidence="2 3" key="1">
    <citation type="submission" date="2019-05" db="EMBL/GenBank/DDBJ databases">
        <title>Another draft genome of Portunus trituberculatus and its Hox gene families provides insights of decapod evolution.</title>
        <authorList>
            <person name="Jeong J.-H."/>
            <person name="Song I."/>
            <person name="Kim S."/>
            <person name="Choi T."/>
            <person name="Kim D."/>
            <person name="Ryu S."/>
            <person name="Kim W."/>
        </authorList>
    </citation>
    <scope>NUCLEOTIDE SEQUENCE [LARGE SCALE GENOMIC DNA]</scope>
    <source>
        <tissue evidence="2">Muscle</tissue>
    </source>
</reference>
<dbReference type="AlphaFoldDB" id="A0A5B7K071"/>
<keyword evidence="3" id="KW-1185">Reference proteome</keyword>
<comment type="caution">
    <text evidence="2">The sequence shown here is derived from an EMBL/GenBank/DDBJ whole genome shotgun (WGS) entry which is preliminary data.</text>
</comment>
<evidence type="ECO:0000313" key="2">
    <source>
        <dbReference type="EMBL" id="MPD03722.1"/>
    </source>
</evidence>
<dbReference type="EMBL" id="VSRR010137548">
    <property type="protein sequence ID" value="MPD03722.1"/>
    <property type="molecule type" value="Genomic_DNA"/>
</dbReference>
<evidence type="ECO:0000256" key="1">
    <source>
        <dbReference type="SAM" id="MobiDB-lite"/>
    </source>
</evidence>
<accession>A0A5B7K071</accession>
<sequence>MMACGRDKSAMEVAEVEVEAVIVTDYSGRWSVVGLKRVSGGGDQTHAGRVRSSEKCQEASRAKDSTSTFFCNVGMATRASEQGMTRMHSSFMILLSRKVT</sequence>